<keyword evidence="2" id="KW-1185">Reference proteome</keyword>
<dbReference type="EMBL" id="BOPH01000108">
    <property type="protein sequence ID" value="GIJ72999.1"/>
    <property type="molecule type" value="Genomic_DNA"/>
</dbReference>
<dbReference type="AlphaFoldDB" id="A0A8J4EFM8"/>
<dbReference type="Proteomes" id="UP000635606">
    <property type="component" value="Unassembled WGS sequence"/>
</dbReference>
<accession>A0A8J4EFM8</accession>
<evidence type="ECO:0000313" key="2">
    <source>
        <dbReference type="Proteomes" id="UP000635606"/>
    </source>
</evidence>
<protein>
    <submittedName>
        <fullName evidence="1">Uncharacterized protein</fullName>
    </submittedName>
</protein>
<gene>
    <name evidence="1" type="ORF">Voc01_079160</name>
</gene>
<name>A0A8J4EFM8_9ACTN</name>
<sequence>MRFPGSDSWQVSVKAEENHTVFPLWLRDVEAVDVPPSPLVPGPLDVNDLPPPAGEPHDPRLGAEWLAWWESIVLTHPTSPVPPDDDVEPAYDTPDPLGLARLPALRPHVARRWPEFLEWQLAHRRAHGTYTDRRPPGDGRIGEVVREVEAELGRRAAPFHLTFTLLQVRDDRILTVEPGRFLVPERVIRSAGWPDWLRAEVRKVA</sequence>
<comment type="caution">
    <text evidence="1">The sequence shown here is derived from an EMBL/GenBank/DDBJ whole genome shotgun (WGS) entry which is preliminary data.</text>
</comment>
<organism evidence="1 2">
    <name type="scientific">Virgisporangium ochraceum</name>
    <dbReference type="NCBI Taxonomy" id="65505"/>
    <lineage>
        <taxon>Bacteria</taxon>
        <taxon>Bacillati</taxon>
        <taxon>Actinomycetota</taxon>
        <taxon>Actinomycetes</taxon>
        <taxon>Micromonosporales</taxon>
        <taxon>Micromonosporaceae</taxon>
        <taxon>Virgisporangium</taxon>
    </lineage>
</organism>
<reference evidence="1" key="1">
    <citation type="submission" date="2021-01" db="EMBL/GenBank/DDBJ databases">
        <title>Whole genome shotgun sequence of Virgisporangium ochraceum NBRC 16418.</title>
        <authorList>
            <person name="Komaki H."/>
            <person name="Tamura T."/>
        </authorList>
    </citation>
    <scope>NUCLEOTIDE SEQUENCE</scope>
    <source>
        <strain evidence="1">NBRC 16418</strain>
    </source>
</reference>
<evidence type="ECO:0000313" key="1">
    <source>
        <dbReference type="EMBL" id="GIJ72999.1"/>
    </source>
</evidence>
<proteinExistence type="predicted"/>